<dbReference type="RefSeq" id="WP_238018803.1">
    <property type="nucleotide sequence ID" value="NZ_JAIFZM010000004.1"/>
</dbReference>
<gene>
    <name evidence="2" type="ORF">K3T81_05755</name>
</gene>
<evidence type="ECO:0000313" key="2">
    <source>
        <dbReference type="EMBL" id="MCG3418649.1"/>
    </source>
</evidence>
<feature type="compositionally biased region" description="Polar residues" evidence="1">
    <location>
        <begin position="60"/>
        <end position="74"/>
    </location>
</feature>
<dbReference type="Proteomes" id="UP001199631">
    <property type="component" value="Unassembled WGS sequence"/>
</dbReference>
<comment type="caution">
    <text evidence="2">The sequence shown here is derived from an EMBL/GenBank/DDBJ whole genome shotgun (WGS) entry which is preliminary data.</text>
</comment>
<dbReference type="AlphaFoldDB" id="A0AAW5B509"/>
<proteinExistence type="predicted"/>
<protein>
    <recommendedName>
        <fullName evidence="4">DUF3679 domain-containing protein</fullName>
    </recommendedName>
</protein>
<accession>A0AAW5B509</accession>
<feature type="region of interest" description="Disordered" evidence="1">
    <location>
        <begin position="34"/>
        <end position="74"/>
    </location>
</feature>
<sequence>MLRSIVVLLLLAVFFLTGMLYGLNKDEAMILEEPKAEQLDESKEELPVSGNEKETEESPDNSATSLQMEEPTNLTQKTASIMEAGVKGFYEAIVQIMYQISQIFF</sequence>
<evidence type="ECO:0000313" key="3">
    <source>
        <dbReference type="Proteomes" id="UP001199631"/>
    </source>
</evidence>
<dbReference type="EMBL" id="JAIFZM010000004">
    <property type="protein sequence ID" value="MCG3418649.1"/>
    <property type="molecule type" value="Genomic_DNA"/>
</dbReference>
<reference evidence="2 3" key="1">
    <citation type="journal article" date="2022" name="Evol. Bioinform. Online">
        <title>Draft Genome Sequence of Oceanobacillus jordanicus Strain GSFE11, a Halotolerant Plant Growth-Promoting Bacterial Endophyte Isolated From the Jordan Valley.</title>
        <authorList>
            <person name="Alhindi T."/>
            <person name="Albdaiwi R."/>
        </authorList>
    </citation>
    <scope>NUCLEOTIDE SEQUENCE [LARGE SCALE GENOMIC DNA]</scope>
    <source>
        <strain evidence="2 3">GSFE11</strain>
    </source>
</reference>
<feature type="compositionally biased region" description="Basic and acidic residues" evidence="1">
    <location>
        <begin position="34"/>
        <end position="46"/>
    </location>
</feature>
<organism evidence="2 3">
    <name type="scientific">Oceanobacillus jordanicus</name>
    <dbReference type="NCBI Taxonomy" id="2867266"/>
    <lineage>
        <taxon>Bacteria</taxon>
        <taxon>Bacillati</taxon>
        <taxon>Bacillota</taxon>
        <taxon>Bacilli</taxon>
        <taxon>Bacillales</taxon>
        <taxon>Bacillaceae</taxon>
        <taxon>Oceanobacillus</taxon>
    </lineage>
</organism>
<evidence type="ECO:0008006" key="4">
    <source>
        <dbReference type="Google" id="ProtNLM"/>
    </source>
</evidence>
<name>A0AAW5B509_9BACI</name>
<keyword evidence="3" id="KW-1185">Reference proteome</keyword>
<evidence type="ECO:0000256" key="1">
    <source>
        <dbReference type="SAM" id="MobiDB-lite"/>
    </source>
</evidence>